<evidence type="ECO:0000313" key="1">
    <source>
        <dbReference type="EMBL" id="CAA9416882.1"/>
    </source>
</evidence>
<protein>
    <submittedName>
        <fullName evidence="1">Uncharacterized protein</fullName>
    </submittedName>
</protein>
<organism evidence="1">
    <name type="scientific">uncultured Phycisphaerae bacterium</name>
    <dbReference type="NCBI Taxonomy" id="904963"/>
    <lineage>
        <taxon>Bacteria</taxon>
        <taxon>Pseudomonadati</taxon>
        <taxon>Planctomycetota</taxon>
        <taxon>Phycisphaerae</taxon>
        <taxon>environmental samples</taxon>
    </lineage>
</organism>
<name>A0A6J4PM89_9BACT</name>
<accession>A0A6J4PM89</accession>
<dbReference type="EMBL" id="CADCUQ010000596">
    <property type="protein sequence ID" value="CAA9416882.1"/>
    <property type="molecule type" value="Genomic_DNA"/>
</dbReference>
<proteinExistence type="predicted"/>
<sequence>MQQSHGDADSAETRILARGGGGVAGDLQVELLQRANGSVAVTFALAGDAGAAHEWEAGNVEHGVRTFLSLVRRRTPN</sequence>
<reference evidence="1" key="1">
    <citation type="submission" date="2020-02" db="EMBL/GenBank/DDBJ databases">
        <authorList>
            <person name="Meier V. D."/>
        </authorList>
    </citation>
    <scope>NUCLEOTIDE SEQUENCE</scope>
    <source>
        <strain evidence="1">AVDCRST_MAG64</strain>
    </source>
</reference>
<dbReference type="AlphaFoldDB" id="A0A6J4PM89"/>
<gene>
    <name evidence="1" type="ORF">AVDCRST_MAG64-2653</name>
</gene>